<keyword evidence="5 16" id="KW-0436">Ligase</keyword>
<keyword evidence="9" id="KW-0030">Aminoacyl-tRNA synthetase</keyword>
<dbReference type="CDD" id="cd10289">
    <property type="entry name" value="GST_C_AaRS_like"/>
    <property type="match status" value="1"/>
</dbReference>
<dbReference type="PROSITE" id="PS50862">
    <property type="entry name" value="AA_TRNA_LIGASE_II"/>
    <property type="match status" value="1"/>
</dbReference>
<dbReference type="Gene3D" id="3.30.1910.20">
    <property type="entry name" value="asparaginyl-tRNA synthetase, N-terminal domain"/>
    <property type="match status" value="1"/>
</dbReference>
<protein>
    <recommendedName>
        <fullName evidence="11">Asparagine--tRNA ligase, cytoplasmic</fullName>
        <ecNumber evidence="3">6.1.1.22</ecNumber>
    </recommendedName>
    <alternativeName>
        <fullName evidence="10">Asparaginyl-tRNA synthetase</fullName>
    </alternativeName>
</protein>
<feature type="coiled-coil region" evidence="13">
    <location>
        <begin position="234"/>
        <end position="268"/>
    </location>
</feature>
<dbReference type="InterPro" id="IPR036282">
    <property type="entry name" value="Glutathione-S-Trfase_C_sf"/>
</dbReference>
<evidence type="ECO:0000256" key="12">
    <source>
        <dbReference type="ARBA" id="ARBA00047844"/>
    </source>
</evidence>
<dbReference type="InterPro" id="IPR006195">
    <property type="entry name" value="aa-tRNA-synth_II"/>
</dbReference>
<comment type="caution">
    <text evidence="16">The sequence shown here is derived from an EMBL/GenBank/DDBJ whole genome shotgun (WGS) entry which is preliminary data.</text>
</comment>
<evidence type="ECO:0000256" key="10">
    <source>
        <dbReference type="ARBA" id="ARBA00029886"/>
    </source>
</evidence>
<feature type="region of interest" description="Disordered" evidence="14">
    <location>
        <begin position="1"/>
        <end position="27"/>
    </location>
</feature>
<dbReference type="InterPro" id="IPR004365">
    <property type="entry name" value="NA-bd_OB_tRNA"/>
</dbReference>
<dbReference type="Pfam" id="PF00152">
    <property type="entry name" value="tRNA-synt_2"/>
    <property type="match status" value="1"/>
</dbReference>
<dbReference type="Pfam" id="PF20917">
    <property type="entry name" value="AsnRS_N"/>
    <property type="match status" value="2"/>
</dbReference>
<gene>
    <name evidence="16" type="primary">NARS-L</name>
    <name evidence="16" type="ORF">Hamer_G020554</name>
</gene>
<evidence type="ECO:0000256" key="8">
    <source>
        <dbReference type="ARBA" id="ARBA00022917"/>
    </source>
</evidence>
<dbReference type="InterPro" id="IPR002312">
    <property type="entry name" value="Asp/Asn-tRNA-synth_IIb"/>
</dbReference>
<dbReference type="EMBL" id="JAHLQT010039068">
    <property type="protein sequence ID" value="KAG7156473.1"/>
    <property type="molecule type" value="Genomic_DNA"/>
</dbReference>
<comment type="subcellular location">
    <subcellularLocation>
        <location evidence="1">Cytoplasm</location>
    </subcellularLocation>
</comment>
<evidence type="ECO:0000259" key="15">
    <source>
        <dbReference type="PROSITE" id="PS50862"/>
    </source>
</evidence>
<sequence length="694" mass="78597">MTEARNSGKATARAAERAPNRSVFRRQGDSVRVGSGVTLLLVNSYANGAHRMTDQTAEKINEMSLGEIYTSDKLGSDDTGDGTPDKPYKTALQAMRKAGKEPFPTIYVDGKEEGQGVNVVSGSTEADLTQCLQALDEHLSQSSYIIGHVPTQADAVVHVCTSGLSPSQNGPVSPLYPHLVRWWRHIQSFGSDSKDFPQTDLGILSQFNLPDARLPQTYEVIAKSQLKKLTKLWKDECKKREARLKKEKEDEEKRAKVLEEAKKVTISEDPSLPTAACIKIKDSKDYRTKRVKIHGWVHRLRRQGKNMMFIVLRDGTGYLQTVLTDKLCQTYEAAILNTESSVTLYGILQEAPGGHELQVDYWQLIGESPAGGAEAEINQLSNPDVQLDKRHLMIRGENCSKVLRLRSILMKAFVDHYSDRGYEWMSPPTMVQTQCEGGSTLFDFNFFGEKAYLTHFGDVFCIEQSYRAEQSRTRRHLASYTHIEAECAFITFDELLDRIEDLVCDVADRVLKHPVGGQILKELHPEFVPPTRPFLRMPYSDAIKYLKEHNITKEDGSNYEYGEDIPEMPERKMTDQIGRPILLNRFPAGIKAFYMSRCEDDKSLTESVDLLMPNVGEIVGGSMRMYDHAELVEAYHASDLDPKPYYWYTDQRLYGTCPHGGYGLGLERFLCWIANRYHIREATLYPRFVGRCTP</sequence>
<feature type="domain" description="Aminoacyl-transfer RNA synthetases class-II family profile" evidence="15">
    <location>
        <begin position="466"/>
        <end position="686"/>
    </location>
</feature>
<dbReference type="Gene3D" id="2.40.50.140">
    <property type="entry name" value="Nucleic acid-binding proteins"/>
    <property type="match status" value="1"/>
</dbReference>
<evidence type="ECO:0000313" key="17">
    <source>
        <dbReference type="Proteomes" id="UP000747542"/>
    </source>
</evidence>
<proteinExistence type="inferred from homology"/>
<evidence type="ECO:0000256" key="5">
    <source>
        <dbReference type="ARBA" id="ARBA00022598"/>
    </source>
</evidence>
<keyword evidence="6" id="KW-0547">Nucleotide-binding</keyword>
<keyword evidence="7" id="KW-0067">ATP-binding</keyword>
<evidence type="ECO:0000256" key="11">
    <source>
        <dbReference type="ARBA" id="ARBA00039867"/>
    </source>
</evidence>
<organism evidence="16 17">
    <name type="scientific">Homarus americanus</name>
    <name type="common">American lobster</name>
    <dbReference type="NCBI Taxonomy" id="6706"/>
    <lineage>
        <taxon>Eukaryota</taxon>
        <taxon>Metazoa</taxon>
        <taxon>Ecdysozoa</taxon>
        <taxon>Arthropoda</taxon>
        <taxon>Crustacea</taxon>
        <taxon>Multicrustacea</taxon>
        <taxon>Malacostraca</taxon>
        <taxon>Eumalacostraca</taxon>
        <taxon>Eucarida</taxon>
        <taxon>Decapoda</taxon>
        <taxon>Pleocyemata</taxon>
        <taxon>Astacidea</taxon>
        <taxon>Nephropoidea</taxon>
        <taxon>Nephropidae</taxon>
        <taxon>Homarus</taxon>
    </lineage>
</organism>
<dbReference type="PRINTS" id="PR01042">
    <property type="entry name" value="TRNASYNTHASP"/>
</dbReference>
<keyword evidence="13" id="KW-0175">Coiled coil</keyword>
<dbReference type="Proteomes" id="UP000747542">
    <property type="component" value="Unassembled WGS sequence"/>
</dbReference>
<dbReference type="SUPFAM" id="SSF55681">
    <property type="entry name" value="Class II aaRS and biotin synthetases"/>
    <property type="match status" value="1"/>
</dbReference>
<dbReference type="Pfam" id="PF01336">
    <property type="entry name" value="tRNA_anti-codon"/>
    <property type="match status" value="1"/>
</dbReference>
<dbReference type="InterPro" id="IPR004364">
    <property type="entry name" value="Aa-tRNA-synt_II"/>
</dbReference>
<evidence type="ECO:0000256" key="4">
    <source>
        <dbReference type="ARBA" id="ARBA00022490"/>
    </source>
</evidence>
<dbReference type="GO" id="GO:0003676">
    <property type="term" value="F:nucleic acid binding"/>
    <property type="evidence" value="ECO:0007669"/>
    <property type="project" value="InterPro"/>
</dbReference>
<dbReference type="GO" id="GO:0004816">
    <property type="term" value="F:asparagine-tRNA ligase activity"/>
    <property type="evidence" value="ECO:0007669"/>
    <property type="project" value="UniProtKB-EC"/>
</dbReference>
<accession>A0A8J5MM27</accession>
<dbReference type="CDD" id="cd00776">
    <property type="entry name" value="AsxRS_core"/>
    <property type="match status" value="1"/>
</dbReference>
<dbReference type="AlphaFoldDB" id="A0A8J5MM27"/>
<dbReference type="SUPFAM" id="SSF47616">
    <property type="entry name" value="GST C-terminal domain-like"/>
    <property type="match status" value="1"/>
</dbReference>
<dbReference type="GO" id="GO:0006421">
    <property type="term" value="P:asparaginyl-tRNA aminoacylation"/>
    <property type="evidence" value="ECO:0007669"/>
    <property type="project" value="TreeGrafter"/>
</dbReference>
<keyword evidence="17" id="KW-1185">Reference proteome</keyword>
<evidence type="ECO:0000256" key="14">
    <source>
        <dbReference type="SAM" id="MobiDB-lite"/>
    </source>
</evidence>
<dbReference type="InterPro" id="IPR012340">
    <property type="entry name" value="NA-bd_OB-fold"/>
</dbReference>
<comment type="similarity">
    <text evidence="2">Belongs to the class-II aminoacyl-tRNA synthetase family.</text>
</comment>
<name>A0A8J5MM27_HOMAM</name>
<evidence type="ECO:0000256" key="13">
    <source>
        <dbReference type="SAM" id="Coils"/>
    </source>
</evidence>
<dbReference type="GO" id="GO:0005737">
    <property type="term" value="C:cytoplasm"/>
    <property type="evidence" value="ECO:0007669"/>
    <property type="project" value="UniProtKB-SubCell"/>
</dbReference>
<evidence type="ECO:0000256" key="1">
    <source>
        <dbReference type="ARBA" id="ARBA00004496"/>
    </source>
</evidence>
<dbReference type="PANTHER" id="PTHR22594">
    <property type="entry name" value="ASPARTYL/LYSYL-TRNA SYNTHETASE"/>
    <property type="match status" value="1"/>
</dbReference>
<dbReference type="EC" id="6.1.1.22" evidence="3"/>
<keyword evidence="4" id="KW-0963">Cytoplasm</keyword>
<dbReference type="Gene3D" id="3.30.930.10">
    <property type="entry name" value="Bira Bifunctional Protein, Domain 2"/>
    <property type="match status" value="1"/>
</dbReference>
<dbReference type="InterPro" id="IPR045864">
    <property type="entry name" value="aa-tRNA-synth_II/BPL/LPL"/>
</dbReference>
<dbReference type="GO" id="GO:0005524">
    <property type="term" value="F:ATP binding"/>
    <property type="evidence" value="ECO:0007669"/>
    <property type="project" value="UniProtKB-KW"/>
</dbReference>
<evidence type="ECO:0000256" key="9">
    <source>
        <dbReference type="ARBA" id="ARBA00023146"/>
    </source>
</evidence>
<comment type="catalytic activity">
    <reaction evidence="12">
        <text>tRNA(Asn) + L-asparagine + ATP = L-asparaginyl-tRNA(Asn) + AMP + diphosphate + H(+)</text>
        <dbReference type="Rhea" id="RHEA:11180"/>
        <dbReference type="Rhea" id="RHEA-COMP:9659"/>
        <dbReference type="Rhea" id="RHEA-COMP:9674"/>
        <dbReference type="ChEBI" id="CHEBI:15378"/>
        <dbReference type="ChEBI" id="CHEBI:30616"/>
        <dbReference type="ChEBI" id="CHEBI:33019"/>
        <dbReference type="ChEBI" id="CHEBI:58048"/>
        <dbReference type="ChEBI" id="CHEBI:78442"/>
        <dbReference type="ChEBI" id="CHEBI:78515"/>
        <dbReference type="ChEBI" id="CHEBI:456215"/>
        <dbReference type="EC" id="6.1.1.22"/>
    </reaction>
</comment>
<dbReference type="SUPFAM" id="SSF50249">
    <property type="entry name" value="Nucleic acid-binding proteins"/>
    <property type="match status" value="1"/>
</dbReference>
<dbReference type="PANTHER" id="PTHR22594:SF16">
    <property type="entry name" value="ASPARAGINE--TRNA LIGASE, CYTOPLASMIC"/>
    <property type="match status" value="1"/>
</dbReference>
<evidence type="ECO:0000256" key="2">
    <source>
        <dbReference type="ARBA" id="ARBA00008226"/>
    </source>
</evidence>
<dbReference type="InterPro" id="IPR048952">
    <property type="entry name" value="AsnRS_N"/>
</dbReference>
<dbReference type="CDD" id="cd04323">
    <property type="entry name" value="AsnRS_cyto_like_N"/>
    <property type="match status" value="1"/>
</dbReference>
<reference evidence="16" key="1">
    <citation type="journal article" date="2021" name="Sci. Adv.">
        <title>The American lobster genome reveals insights on longevity, neural, and immune adaptations.</title>
        <authorList>
            <person name="Polinski J.M."/>
            <person name="Zimin A.V."/>
            <person name="Clark K.F."/>
            <person name="Kohn A.B."/>
            <person name="Sadowski N."/>
            <person name="Timp W."/>
            <person name="Ptitsyn A."/>
            <person name="Khanna P."/>
            <person name="Romanova D.Y."/>
            <person name="Williams P."/>
            <person name="Greenwood S.J."/>
            <person name="Moroz L.L."/>
            <person name="Walt D.R."/>
            <person name="Bodnar A.G."/>
        </authorList>
    </citation>
    <scope>NUCLEOTIDE SEQUENCE</scope>
    <source>
        <strain evidence="16">GMGI-L3</strain>
    </source>
</reference>
<evidence type="ECO:0000256" key="6">
    <source>
        <dbReference type="ARBA" id="ARBA00022741"/>
    </source>
</evidence>
<keyword evidence="8" id="KW-0648">Protein biosynthesis</keyword>
<evidence type="ECO:0000256" key="7">
    <source>
        <dbReference type="ARBA" id="ARBA00022840"/>
    </source>
</evidence>
<evidence type="ECO:0000256" key="3">
    <source>
        <dbReference type="ARBA" id="ARBA00012816"/>
    </source>
</evidence>
<evidence type="ECO:0000313" key="16">
    <source>
        <dbReference type="EMBL" id="KAG7156473.1"/>
    </source>
</evidence>